<sequence length="119" mass="13983">MSTKCTPYLPLSKTSCMQRALHSSCFHILKLHDRFYLGKDWLPSTNCQHGQLNFECLVTDKQVSHPEVTHQELASSVVRCLQPRRQFSIHFCYEHSIPIDVARYQECEKYKDVKRNIRA</sequence>
<organism evidence="1">
    <name type="scientific">Rhipicephalus microplus</name>
    <name type="common">Cattle tick</name>
    <name type="synonym">Boophilus microplus</name>
    <dbReference type="NCBI Taxonomy" id="6941"/>
    <lineage>
        <taxon>Eukaryota</taxon>
        <taxon>Metazoa</taxon>
        <taxon>Ecdysozoa</taxon>
        <taxon>Arthropoda</taxon>
        <taxon>Chelicerata</taxon>
        <taxon>Arachnida</taxon>
        <taxon>Acari</taxon>
        <taxon>Parasitiformes</taxon>
        <taxon>Ixodida</taxon>
        <taxon>Ixodoidea</taxon>
        <taxon>Ixodidae</taxon>
        <taxon>Rhipicephalinae</taxon>
        <taxon>Rhipicephalus</taxon>
        <taxon>Boophilus</taxon>
    </lineage>
</organism>
<accession>A0A6G5AGU2</accession>
<name>A0A6G5AGU2_RHIMP</name>
<protein>
    <submittedName>
        <fullName evidence="1">Uncharacterized protein</fullName>
    </submittedName>
</protein>
<dbReference type="AlphaFoldDB" id="A0A6G5AGU2"/>
<proteinExistence type="predicted"/>
<reference evidence="1" key="1">
    <citation type="submission" date="2020-03" db="EMBL/GenBank/DDBJ databases">
        <title>A transcriptome and proteome of the tick Rhipicephalus microplus shaped by the genetic composition of its hosts and developmental stage.</title>
        <authorList>
            <person name="Garcia G.R."/>
            <person name="Ribeiro J.M.C."/>
            <person name="Maruyama S.R."/>
            <person name="Gardinasse L.G."/>
            <person name="Nelson K."/>
            <person name="Ferreira B.R."/>
            <person name="Andrade T.G."/>
            <person name="Santos I.K.F.M."/>
        </authorList>
    </citation>
    <scope>NUCLEOTIDE SEQUENCE</scope>
    <source>
        <strain evidence="1">NSGR</strain>
        <tissue evidence="1">Salivary glands</tissue>
    </source>
</reference>
<evidence type="ECO:0000313" key="1">
    <source>
        <dbReference type="EMBL" id="NIE49483.1"/>
    </source>
</evidence>
<dbReference type="EMBL" id="GIKN01007210">
    <property type="protein sequence ID" value="NIE49483.1"/>
    <property type="molecule type" value="Transcribed_RNA"/>
</dbReference>